<name>A0A834MFT5_RHYFE</name>
<sequence>MSTCRQIKTLEEFDDVPEDGPWGTHATTAKSSSGHRLVADGSETIITIDCPHGPSRLQFSAHLHSVALARDAKNTLLVSDISLLNKVKLLSFMY</sequence>
<gene>
    <name evidence="1" type="ORF">GWI33_002330</name>
</gene>
<accession>A0A834MFT5</accession>
<evidence type="ECO:0000313" key="1">
    <source>
        <dbReference type="EMBL" id="KAF7282611.1"/>
    </source>
</evidence>
<comment type="caution">
    <text evidence="1">The sequence shown here is derived from an EMBL/GenBank/DDBJ whole genome shotgun (WGS) entry which is preliminary data.</text>
</comment>
<protein>
    <submittedName>
        <fullName evidence="1">Uncharacterized protein</fullName>
    </submittedName>
</protein>
<evidence type="ECO:0000313" key="2">
    <source>
        <dbReference type="Proteomes" id="UP000625711"/>
    </source>
</evidence>
<proteinExistence type="predicted"/>
<keyword evidence="2" id="KW-1185">Reference proteome</keyword>
<reference evidence="1" key="1">
    <citation type="submission" date="2020-08" db="EMBL/GenBank/DDBJ databases">
        <title>Genome sequencing and assembly of the red palm weevil Rhynchophorus ferrugineus.</title>
        <authorList>
            <person name="Dias G.B."/>
            <person name="Bergman C.M."/>
            <person name="Manee M."/>
        </authorList>
    </citation>
    <scope>NUCLEOTIDE SEQUENCE</scope>
    <source>
        <strain evidence="1">AA-2017</strain>
        <tissue evidence="1">Whole larva</tissue>
    </source>
</reference>
<organism evidence="1 2">
    <name type="scientific">Rhynchophorus ferrugineus</name>
    <name type="common">Red palm weevil</name>
    <name type="synonym">Curculio ferrugineus</name>
    <dbReference type="NCBI Taxonomy" id="354439"/>
    <lineage>
        <taxon>Eukaryota</taxon>
        <taxon>Metazoa</taxon>
        <taxon>Ecdysozoa</taxon>
        <taxon>Arthropoda</taxon>
        <taxon>Hexapoda</taxon>
        <taxon>Insecta</taxon>
        <taxon>Pterygota</taxon>
        <taxon>Neoptera</taxon>
        <taxon>Endopterygota</taxon>
        <taxon>Coleoptera</taxon>
        <taxon>Polyphaga</taxon>
        <taxon>Cucujiformia</taxon>
        <taxon>Curculionidae</taxon>
        <taxon>Dryophthorinae</taxon>
        <taxon>Rhynchophorus</taxon>
    </lineage>
</organism>
<dbReference type="AlphaFoldDB" id="A0A834MFT5"/>
<dbReference type="Proteomes" id="UP000625711">
    <property type="component" value="Unassembled WGS sequence"/>
</dbReference>
<dbReference type="EMBL" id="JAACXV010000164">
    <property type="protein sequence ID" value="KAF7282611.1"/>
    <property type="molecule type" value="Genomic_DNA"/>
</dbReference>